<dbReference type="AlphaFoldDB" id="A0A022Q1S1"/>
<evidence type="ECO:0000256" key="4">
    <source>
        <dbReference type="ARBA" id="ARBA00022692"/>
    </source>
</evidence>
<evidence type="ECO:0000256" key="2">
    <source>
        <dbReference type="ARBA" id="ARBA00004687"/>
    </source>
</evidence>
<keyword evidence="7 8" id="KW-0472">Membrane</keyword>
<evidence type="ECO:0000313" key="9">
    <source>
        <dbReference type="EMBL" id="EYU21754.1"/>
    </source>
</evidence>
<protein>
    <recommendedName>
        <fullName evidence="11">Phosphatidylinositol-glycan biosynthesis class F protein</fullName>
    </recommendedName>
</protein>
<evidence type="ECO:0000256" key="3">
    <source>
        <dbReference type="ARBA" id="ARBA00022502"/>
    </source>
</evidence>
<keyword evidence="5" id="KW-0256">Endoplasmic reticulum</keyword>
<sequence length="101" mass="11411">MSVFTFTPAACVFGSSWADWHRVFAHTKPIGCTDFMICLPAYGAVIGAWFGAWPMPLDWERQWQEWPICVTYGAILGYLVGMVLSSGLAIFHNRRKHEKGD</sequence>
<comment type="subcellular location">
    <subcellularLocation>
        <location evidence="1">Endoplasmic reticulum membrane</location>
        <topology evidence="1">Multi-pass membrane protein</topology>
    </subcellularLocation>
</comment>
<dbReference type="EMBL" id="KI632223">
    <property type="protein sequence ID" value="EYU21754.1"/>
    <property type="molecule type" value="Genomic_DNA"/>
</dbReference>
<keyword evidence="4 8" id="KW-0812">Transmembrane</keyword>
<dbReference type="GO" id="GO:0005789">
    <property type="term" value="C:endoplasmic reticulum membrane"/>
    <property type="evidence" value="ECO:0007669"/>
    <property type="project" value="UniProtKB-SubCell"/>
</dbReference>
<evidence type="ECO:0000256" key="8">
    <source>
        <dbReference type="SAM" id="Phobius"/>
    </source>
</evidence>
<evidence type="ECO:0000256" key="5">
    <source>
        <dbReference type="ARBA" id="ARBA00022824"/>
    </source>
</evidence>
<proteinExistence type="predicted"/>
<evidence type="ECO:0008006" key="11">
    <source>
        <dbReference type="Google" id="ProtNLM"/>
    </source>
</evidence>
<evidence type="ECO:0000313" key="10">
    <source>
        <dbReference type="Proteomes" id="UP000030748"/>
    </source>
</evidence>
<organism evidence="9 10">
    <name type="scientific">Erythranthe guttata</name>
    <name type="common">Yellow monkey flower</name>
    <name type="synonym">Mimulus guttatus</name>
    <dbReference type="NCBI Taxonomy" id="4155"/>
    <lineage>
        <taxon>Eukaryota</taxon>
        <taxon>Viridiplantae</taxon>
        <taxon>Streptophyta</taxon>
        <taxon>Embryophyta</taxon>
        <taxon>Tracheophyta</taxon>
        <taxon>Spermatophyta</taxon>
        <taxon>Magnoliopsida</taxon>
        <taxon>eudicotyledons</taxon>
        <taxon>Gunneridae</taxon>
        <taxon>Pentapetalae</taxon>
        <taxon>asterids</taxon>
        <taxon>lamiids</taxon>
        <taxon>Lamiales</taxon>
        <taxon>Phrymaceae</taxon>
        <taxon>Erythranthe</taxon>
    </lineage>
</organism>
<reference evidence="9 10" key="1">
    <citation type="journal article" date="2013" name="Proc. Natl. Acad. Sci. U.S.A.">
        <title>Fine-scale variation in meiotic recombination in Mimulus inferred from population shotgun sequencing.</title>
        <authorList>
            <person name="Hellsten U."/>
            <person name="Wright K.M."/>
            <person name="Jenkins J."/>
            <person name="Shu S."/>
            <person name="Yuan Y."/>
            <person name="Wessler S.R."/>
            <person name="Schmutz J."/>
            <person name="Willis J.H."/>
            <person name="Rokhsar D.S."/>
        </authorList>
    </citation>
    <scope>NUCLEOTIDE SEQUENCE [LARGE SCALE GENOMIC DNA]</scope>
    <source>
        <strain evidence="10">cv. DUN x IM62</strain>
    </source>
</reference>
<dbReference type="Pfam" id="PF06699">
    <property type="entry name" value="PIG-F"/>
    <property type="match status" value="1"/>
</dbReference>
<dbReference type="InterPro" id="IPR009580">
    <property type="entry name" value="GPI_biosynthesis_protein_Pig-F"/>
</dbReference>
<feature type="transmembrane region" description="Helical" evidence="8">
    <location>
        <begin position="30"/>
        <end position="50"/>
    </location>
</feature>
<dbReference type="GO" id="GO:0006506">
    <property type="term" value="P:GPI anchor biosynthetic process"/>
    <property type="evidence" value="ECO:0007669"/>
    <property type="project" value="UniProtKB-UniPathway"/>
</dbReference>
<dbReference type="Proteomes" id="UP000030748">
    <property type="component" value="Unassembled WGS sequence"/>
</dbReference>
<evidence type="ECO:0000256" key="1">
    <source>
        <dbReference type="ARBA" id="ARBA00004477"/>
    </source>
</evidence>
<keyword evidence="6 8" id="KW-1133">Transmembrane helix</keyword>
<dbReference type="eggNOG" id="KOG3144">
    <property type="taxonomic scope" value="Eukaryota"/>
</dbReference>
<keyword evidence="10" id="KW-1185">Reference proteome</keyword>
<comment type="pathway">
    <text evidence="2">Glycolipid biosynthesis; glycosylphosphatidylinositol-anchor biosynthesis.</text>
</comment>
<evidence type="ECO:0000256" key="6">
    <source>
        <dbReference type="ARBA" id="ARBA00022989"/>
    </source>
</evidence>
<accession>A0A022Q1S1</accession>
<name>A0A022Q1S1_ERYGU</name>
<evidence type="ECO:0000256" key="7">
    <source>
        <dbReference type="ARBA" id="ARBA00023136"/>
    </source>
</evidence>
<dbReference type="UniPathway" id="UPA00196"/>
<feature type="transmembrane region" description="Helical" evidence="8">
    <location>
        <begin position="70"/>
        <end position="91"/>
    </location>
</feature>
<gene>
    <name evidence="9" type="ORF">MIMGU_mgv1a016925mg</name>
</gene>
<keyword evidence="3" id="KW-0337">GPI-anchor biosynthesis</keyword>
<dbReference type="STRING" id="4155.A0A022Q1S1"/>